<proteinExistence type="predicted"/>
<feature type="transmembrane region" description="Helical" evidence="2">
    <location>
        <begin position="148"/>
        <end position="167"/>
    </location>
</feature>
<dbReference type="InterPro" id="IPR002798">
    <property type="entry name" value="SpoIIM-like"/>
</dbReference>
<evidence type="ECO:0000256" key="1">
    <source>
        <dbReference type="SAM" id="MobiDB-lite"/>
    </source>
</evidence>
<keyword evidence="2" id="KW-0472">Membrane</keyword>
<feature type="transmembrane region" description="Helical" evidence="2">
    <location>
        <begin position="38"/>
        <end position="61"/>
    </location>
</feature>
<keyword evidence="2" id="KW-1133">Transmembrane helix</keyword>
<dbReference type="EMBL" id="JBHUDI010000011">
    <property type="protein sequence ID" value="MFD1565181.1"/>
    <property type="molecule type" value="Genomic_DNA"/>
</dbReference>
<dbReference type="PANTHER" id="PTHR35337:SF1">
    <property type="entry name" value="SLR1478 PROTEIN"/>
    <property type="match status" value="1"/>
</dbReference>
<feature type="transmembrane region" description="Helical" evidence="2">
    <location>
        <begin position="123"/>
        <end position="142"/>
    </location>
</feature>
<feature type="transmembrane region" description="Helical" evidence="2">
    <location>
        <begin position="191"/>
        <end position="215"/>
    </location>
</feature>
<evidence type="ECO:0000256" key="2">
    <source>
        <dbReference type="SAM" id="Phobius"/>
    </source>
</evidence>
<feature type="region of interest" description="Disordered" evidence="1">
    <location>
        <begin position="1"/>
        <end position="23"/>
    </location>
</feature>
<dbReference type="RefSeq" id="WP_390289692.1">
    <property type="nucleotide sequence ID" value="NZ_JBHUDI010000011.1"/>
</dbReference>
<accession>A0ABD6BKQ2</accession>
<sequence length="230" mass="24669">MDDRIQRGRDPTTSGDPAANGYPPRDALADAWDEHSRYVGFAAGLFAVGIVVGIALMVAGYNLLEIIQDVVGEPLFPDISDRSRLELARFLLVNNSRAFLLSILGVLTLGLLTAWAMLFNGVIVGNVGAFIASSVGIGYILVGLLPHGIFELPALFIAAGVGFRLLYRVGQRLRGTRDAIVTKRYLYRTGLLVLAGWLLLVVAAVVEAFVTPALLEALFADRLESMGSAP</sequence>
<keyword evidence="4" id="KW-1185">Reference proteome</keyword>
<feature type="transmembrane region" description="Helical" evidence="2">
    <location>
        <begin position="98"/>
        <end position="116"/>
    </location>
</feature>
<name>A0ABD6BKQ2_9EURY</name>
<organism evidence="3 4">
    <name type="scientific">Haloarchaeobius amylolyticus</name>
    <dbReference type="NCBI Taxonomy" id="1198296"/>
    <lineage>
        <taxon>Archaea</taxon>
        <taxon>Methanobacteriati</taxon>
        <taxon>Methanobacteriota</taxon>
        <taxon>Stenosarchaea group</taxon>
        <taxon>Halobacteria</taxon>
        <taxon>Halobacteriales</taxon>
        <taxon>Halorubellaceae</taxon>
        <taxon>Haloarchaeobius</taxon>
    </lineage>
</organism>
<dbReference type="AlphaFoldDB" id="A0ABD6BKQ2"/>
<keyword evidence="2" id="KW-0812">Transmembrane</keyword>
<evidence type="ECO:0000313" key="4">
    <source>
        <dbReference type="Proteomes" id="UP001597076"/>
    </source>
</evidence>
<evidence type="ECO:0000313" key="3">
    <source>
        <dbReference type="EMBL" id="MFD1565181.1"/>
    </source>
</evidence>
<dbReference type="PANTHER" id="PTHR35337">
    <property type="entry name" value="SLR1478 PROTEIN"/>
    <property type="match status" value="1"/>
</dbReference>
<gene>
    <name evidence="3" type="ORF">ACFR99_16715</name>
</gene>
<dbReference type="Proteomes" id="UP001597076">
    <property type="component" value="Unassembled WGS sequence"/>
</dbReference>
<dbReference type="Pfam" id="PF01944">
    <property type="entry name" value="SpoIIM"/>
    <property type="match status" value="1"/>
</dbReference>
<protein>
    <submittedName>
        <fullName evidence="3">Stage II sporulation protein M</fullName>
    </submittedName>
</protein>
<feature type="compositionally biased region" description="Basic and acidic residues" evidence="1">
    <location>
        <begin position="1"/>
        <end position="10"/>
    </location>
</feature>
<comment type="caution">
    <text evidence="3">The sequence shown here is derived from an EMBL/GenBank/DDBJ whole genome shotgun (WGS) entry which is preliminary data.</text>
</comment>
<reference evidence="3 4" key="1">
    <citation type="journal article" date="2019" name="Int. J. Syst. Evol. Microbiol.">
        <title>The Global Catalogue of Microorganisms (GCM) 10K type strain sequencing project: providing services to taxonomists for standard genome sequencing and annotation.</title>
        <authorList>
            <consortium name="The Broad Institute Genomics Platform"/>
            <consortium name="The Broad Institute Genome Sequencing Center for Infectious Disease"/>
            <person name="Wu L."/>
            <person name="Ma J."/>
        </authorList>
    </citation>
    <scope>NUCLEOTIDE SEQUENCE [LARGE SCALE GENOMIC DNA]</scope>
    <source>
        <strain evidence="3 4">CGMCC 1.12230</strain>
    </source>
</reference>